<keyword evidence="1" id="KW-0472">Membrane</keyword>
<reference evidence="2 3" key="1">
    <citation type="submission" date="2014-04" db="EMBL/GenBank/DDBJ databases">
        <title>Comparative genomics and transcriptomics to identify genetic mechanisms underlying the emergence of carbapenem resistant Acinetobacter baumannii (CRAb).</title>
        <authorList>
            <person name="Harris A.D."/>
            <person name="Johnson K.J."/>
            <person name="George J."/>
            <person name="Nadendla S."/>
            <person name="Daugherty S.C."/>
            <person name="Parankush S."/>
            <person name="Sadzewicz L."/>
            <person name="Tallon L."/>
            <person name="Sengamalay N."/>
            <person name="Hazen T.H."/>
            <person name="Rasko D.A."/>
        </authorList>
    </citation>
    <scope>NUCLEOTIDE SEQUENCE [LARGE SCALE GENOMIC DNA]</scope>
    <source>
        <strain evidence="2 3">1499986</strain>
    </source>
</reference>
<feature type="non-terminal residue" evidence="2">
    <location>
        <position position="87"/>
    </location>
</feature>
<protein>
    <submittedName>
        <fullName evidence="2">Glutamate/aspartate transport domain protein</fullName>
    </submittedName>
</protein>
<dbReference type="AlphaFoldDB" id="A0A836YKV6"/>
<proteinExistence type="predicted"/>
<comment type="caution">
    <text evidence="2">The sequence shown here is derived from an EMBL/GenBank/DDBJ whole genome shotgun (WGS) entry which is preliminary data.</text>
</comment>
<name>A0A836YKV6_ACIBA</name>
<organism evidence="2 3">
    <name type="scientific">Acinetobacter baumannii 1499986</name>
    <dbReference type="NCBI Taxonomy" id="1310673"/>
    <lineage>
        <taxon>Bacteria</taxon>
        <taxon>Pseudomonadati</taxon>
        <taxon>Pseudomonadota</taxon>
        <taxon>Gammaproteobacteria</taxon>
        <taxon>Moraxellales</taxon>
        <taxon>Moraxellaceae</taxon>
        <taxon>Acinetobacter</taxon>
        <taxon>Acinetobacter calcoaceticus/baumannii complex</taxon>
    </lineage>
</organism>
<evidence type="ECO:0000256" key="1">
    <source>
        <dbReference type="SAM" id="Phobius"/>
    </source>
</evidence>
<keyword evidence="1" id="KW-1133">Transmembrane helix</keyword>
<sequence>MSVGSLNWTIFCAESNEYGVDKAAWAESVCKVIGSSSYNAYAEAPTWLQMLGSGVFTMVWTAIVAFLIAFLLGSLLGVIRTLPNKPL</sequence>
<gene>
    <name evidence="2" type="primary">gltJ</name>
    <name evidence="2" type="ORF">J572_2850</name>
</gene>
<evidence type="ECO:0000313" key="3">
    <source>
        <dbReference type="Proteomes" id="UP000027309"/>
    </source>
</evidence>
<evidence type="ECO:0000313" key="2">
    <source>
        <dbReference type="EMBL" id="KCY00661.1"/>
    </source>
</evidence>
<dbReference type="Proteomes" id="UP000027309">
    <property type="component" value="Unassembled WGS sequence"/>
</dbReference>
<keyword evidence="1" id="KW-0812">Transmembrane</keyword>
<dbReference type="EMBL" id="JMOA01000040">
    <property type="protein sequence ID" value="KCY00661.1"/>
    <property type="molecule type" value="Genomic_DNA"/>
</dbReference>
<accession>A0A836YKV6</accession>
<feature type="transmembrane region" description="Helical" evidence="1">
    <location>
        <begin position="55"/>
        <end position="79"/>
    </location>
</feature>